<keyword evidence="1" id="KW-0472">Membrane</keyword>
<dbReference type="PROSITE" id="PS50887">
    <property type="entry name" value="GGDEF"/>
    <property type="match status" value="1"/>
</dbReference>
<dbReference type="InterPro" id="IPR000160">
    <property type="entry name" value="GGDEF_dom"/>
</dbReference>
<feature type="domain" description="PAS" evidence="2">
    <location>
        <begin position="326"/>
        <end position="396"/>
    </location>
</feature>
<dbReference type="InterPro" id="IPR013656">
    <property type="entry name" value="PAS_4"/>
</dbReference>
<evidence type="ECO:0000256" key="1">
    <source>
        <dbReference type="SAM" id="Phobius"/>
    </source>
</evidence>
<dbReference type="SUPFAM" id="SSF55785">
    <property type="entry name" value="PYP-like sensor domain (PAS domain)"/>
    <property type="match status" value="1"/>
</dbReference>
<dbReference type="PROSITE" id="PS50112">
    <property type="entry name" value="PAS"/>
    <property type="match status" value="1"/>
</dbReference>
<feature type="domain" description="GGDEF" evidence="4">
    <location>
        <begin position="478"/>
        <end position="607"/>
    </location>
</feature>
<feature type="domain" description="PAC" evidence="3">
    <location>
        <begin position="400"/>
        <end position="451"/>
    </location>
</feature>
<reference evidence="6" key="1">
    <citation type="submission" date="2016-10" db="EMBL/GenBank/DDBJ databases">
        <authorList>
            <person name="Varghese N."/>
            <person name="Submissions S."/>
        </authorList>
    </citation>
    <scope>NUCLEOTIDE SEQUENCE [LARGE SCALE GENOMIC DNA]</scope>
    <source>
        <strain evidence="6">DSM 44718</strain>
    </source>
</reference>
<dbReference type="Gene3D" id="3.30.70.270">
    <property type="match status" value="1"/>
</dbReference>
<feature type="transmembrane region" description="Helical" evidence="1">
    <location>
        <begin position="94"/>
        <end position="116"/>
    </location>
</feature>
<evidence type="ECO:0000313" key="5">
    <source>
        <dbReference type="EMBL" id="SDZ36200.1"/>
    </source>
</evidence>
<dbReference type="SMART" id="SM00091">
    <property type="entry name" value="PAS"/>
    <property type="match status" value="1"/>
</dbReference>
<feature type="transmembrane region" description="Helical" evidence="1">
    <location>
        <begin position="32"/>
        <end position="50"/>
    </location>
</feature>
<gene>
    <name evidence="5" type="ORF">SAMN05421684_4876</name>
</gene>
<dbReference type="CDD" id="cd01949">
    <property type="entry name" value="GGDEF"/>
    <property type="match status" value="1"/>
</dbReference>
<accession>A0A1H3SEW3</accession>
<protein>
    <submittedName>
        <fullName evidence="5">PAS domain S-box-containing protein/diguanylate cyclase (GGDEF) domain-containing protein</fullName>
    </submittedName>
</protein>
<dbReference type="InterPro" id="IPR000014">
    <property type="entry name" value="PAS"/>
</dbReference>
<dbReference type="PANTHER" id="PTHR44757">
    <property type="entry name" value="DIGUANYLATE CYCLASE DGCP"/>
    <property type="match status" value="1"/>
</dbReference>
<dbReference type="InterPro" id="IPR052155">
    <property type="entry name" value="Biofilm_reg_signaling"/>
</dbReference>
<feature type="transmembrane region" description="Helical" evidence="1">
    <location>
        <begin position="188"/>
        <end position="205"/>
    </location>
</feature>
<dbReference type="EMBL" id="FNQB01000002">
    <property type="protein sequence ID" value="SDZ36200.1"/>
    <property type="molecule type" value="Genomic_DNA"/>
</dbReference>
<proteinExistence type="predicted"/>
<evidence type="ECO:0000313" key="6">
    <source>
        <dbReference type="Proteomes" id="UP000199632"/>
    </source>
</evidence>
<feature type="transmembrane region" description="Helical" evidence="1">
    <location>
        <begin position="62"/>
        <end position="82"/>
    </location>
</feature>
<dbReference type="InterPro" id="IPR043128">
    <property type="entry name" value="Rev_trsase/Diguanyl_cyclase"/>
</dbReference>
<organism evidence="5 6">
    <name type="scientific">Asanoa ishikariensis</name>
    <dbReference type="NCBI Taxonomy" id="137265"/>
    <lineage>
        <taxon>Bacteria</taxon>
        <taxon>Bacillati</taxon>
        <taxon>Actinomycetota</taxon>
        <taxon>Actinomycetes</taxon>
        <taxon>Micromonosporales</taxon>
        <taxon>Micromonosporaceae</taxon>
        <taxon>Asanoa</taxon>
    </lineage>
</organism>
<dbReference type="NCBIfam" id="TIGR00254">
    <property type="entry name" value="GGDEF"/>
    <property type="match status" value="1"/>
</dbReference>
<dbReference type="CDD" id="cd00130">
    <property type="entry name" value="PAS"/>
    <property type="match status" value="1"/>
</dbReference>
<dbReference type="Proteomes" id="UP000199632">
    <property type="component" value="Unassembled WGS sequence"/>
</dbReference>
<dbReference type="AlphaFoldDB" id="A0A1H3SEW3"/>
<evidence type="ECO:0000259" key="2">
    <source>
        <dbReference type="PROSITE" id="PS50112"/>
    </source>
</evidence>
<sequence>MLAEPWLSALLVMFGGATIAILVGPAPVIASWVTQAAFYAVFVALSWRLAMHGTRPDRSRRFWRAATVSGVLFFAAAVLRTVDEIVEPGFDSTAWTVPSALLTVGSAWLLASMLTGLPYNGGAARRDLWIDAATVMVAAAVFIWTIALTGEKSAEGPEQLVWTAIGAIILLVSAFAVTHLLITGMAPFAVAAGVVIGFGAALHGLERALNPQVMNADDGLLVLVLRLVPPLFLAIAPAVERLGPETLTVLRGRRARVLAPMIALGTTQILLIAQLSDEGLTARSWGTAMGTVVIAGLIIARQDLLLLENARLVGRLDRTVDTVGRKERWFRSLVEHASDCTLVLDRQGVITYATPALHPMLGRDPDAAVGRTVSEMLHPVHSARLHTLLAPLLAGSSATEADEIEARRSDGTAVWLNVIATGRLDDKAVEGVVLNVRDVSDTVTLRNRLRHDASHDQLTGLANRALFNERAEALRDAGTRAVLLLDLDQFKDVNDRLGHLAGDELLRIVAQRIRHSVRPDDTVARLGGDEFSVILAHTTEAVAAATARRIVDTLARPVSIGAQTVHPAASVGVAVSADKPVEALLRDADAAMYAAKRRHSGTEVYEPGARD</sequence>
<dbReference type="NCBIfam" id="TIGR00229">
    <property type="entry name" value="sensory_box"/>
    <property type="match status" value="1"/>
</dbReference>
<feature type="transmembrane region" description="Helical" evidence="1">
    <location>
        <begin position="128"/>
        <end position="148"/>
    </location>
</feature>
<keyword evidence="1" id="KW-1133">Transmembrane helix</keyword>
<feature type="transmembrane region" description="Helical" evidence="1">
    <location>
        <begin position="7"/>
        <end position="26"/>
    </location>
</feature>
<name>A0A1H3SEW3_9ACTN</name>
<dbReference type="InterPro" id="IPR035965">
    <property type="entry name" value="PAS-like_dom_sf"/>
</dbReference>
<keyword evidence="1" id="KW-0812">Transmembrane</keyword>
<feature type="transmembrane region" description="Helical" evidence="1">
    <location>
        <begin position="160"/>
        <end position="181"/>
    </location>
</feature>
<dbReference type="InterPro" id="IPR000700">
    <property type="entry name" value="PAS-assoc_C"/>
</dbReference>
<dbReference type="SMART" id="SM00267">
    <property type="entry name" value="GGDEF"/>
    <property type="match status" value="1"/>
</dbReference>
<keyword evidence="6" id="KW-1185">Reference proteome</keyword>
<dbReference type="Pfam" id="PF00990">
    <property type="entry name" value="GGDEF"/>
    <property type="match status" value="1"/>
</dbReference>
<dbReference type="Gene3D" id="3.30.450.20">
    <property type="entry name" value="PAS domain"/>
    <property type="match status" value="1"/>
</dbReference>
<evidence type="ECO:0000259" key="3">
    <source>
        <dbReference type="PROSITE" id="PS50113"/>
    </source>
</evidence>
<dbReference type="InterPro" id="IPR029787">
    <property type="entry name" value="Nucleotide_cyclase"/>
</dbReference>
<dbReference type="STRING" id="137265.SAMN05421684_4876"/>
<dbReference type="Pfam" id="PF08448">
    <property type="entry name" value="PAS_4"/>
    <property type="match status" value="1"/>
</dbReference>
<dbReference type="PANTHER" id="PTHR44757:SF2">
    <property type="entry name" value="BIOFILM ARCHITECTURE MAINTENANCE PROTEIN MBAA"/>
    <property type="match status" value="1"/>
</dbReference>
<dbReference type="SUPFAM" id="SSF55073">
    <property type="entry name" value="Nucleotide cyclase"/>
    <property type="match status" value="1"/>
</dbReference>
<dbReference type="PROSITE" id="PS50113">
    <property type="entry name" value="PAC"/>
    <property type="match status" value="1"/>
</dbReference>
<evidence type="ECO:0000259" key="4">
    <source>
        <dbReference type="PROSITE" id="PS50887"/>
    </source>
</evidence>